<dbReference type="EMBL" id="JABAHZ010000001">
    <property type="protein sequence ID" value="NLR78070.1"/>
    <property type="molecule type" value="Genomic_DNA"/>
</dbReference>
<reference evidence="1 2" key="1">
    <citation type="submission" date="2020-04" db="EMBL/GenBank/DDBJ databases">
        <authorList>
            <person name="Yin C."/>
        </authorList>
    </citation>
    <scope>NUCLEOTIDE SEQUENCE [LARGE SCALE GENOMIC DNA]</scope>
    <source>
        <strain evidence="1 2">Ak56</strain>
    </source>
</reference>
<dbReference type="AlphaFoldDB" id="A0A847S446"/>
<name>A0A847S446_9BACT</name>
<sequence length="89" mass="9930">MVARIMIGENISGAIVYNEKKVAESLASGLLAHSYPDDFSNLNFTQKLPAASLKPVILMAYYWQTMYLRSGVCLNAYREVAKVIYAKAH</sequence>
<evidence type="ECO:0000313" key="1">
    <source>
        <dbReference type="EMBL" id="NLR78070.1"/>
    </source>
</evidence>
<dbReference type="RefSeq" id="WP_168737424.1">
    <property type="nucleotide sequence ID" value="NZ_JABAHZ010000001.1"/>
</dbReference>
<dbReference type="Proteomes" id="UP000552864">
    <property type="component" value="Unassembled WGS sequence"/>
</dbReference>
<keyword evidence="2" id="KW-1185">Reference proteome</keyword>
<proteinExistence type="predicted"/>
<gene>
    <name evidence="1" type="ORF">HGH91_05505</name>
</gene>
<evidence type="ECO:0000313" key="2">
    <source>
        <dbReference type="Proteomes" id="UP000552864"/>
    </source>
</evidence>
<comment type="caution">
    <text evidence="1">The sequence shown here is derived from an EMBL/GenBank/DDBJ whole genome shotgun (WGS) entry which is preliminary data.</text>
</comment>
<protein>
    <submittedName>
        <fullName evidence="1">Uncharacterized protein</fullName>
    </submittedName>
</protein>
<organism evidence="1 2">
    <name type="scientific">Chitinophaga eiseniae</name>
    <dbReference type="NCBI Taxonomy" id="634771"/>
    <lineage>
        <taxon>Bacteria</taxon>
        <taxon>Pseudomonadati</taxon>
        <taxon>Bacteroidota</taxon>
        <taxon>Chitinophagia</taxon>
        <taxon>Chitinophagales</taxon>
        <taxon>Chitinophagaceae</taxon>
        <taxon>Chitinophaga</taxon>
    </lineage>
</organism>
<accession>A0A847S446</accession>